<sequence length="372" mass="41547">MSDNSEIIDLLTAIVSTIETSDTKAQTAKSELLEQLKVIASKTDTISTNFPKLIETLSNFDSKIASSFDDIQNVSKQLNSVVEKVTIAEQAILNVQQQAQKLKLDSTLNAINEADERAQQLNRHLNSSSTKYAENMSATTNIALEQINKLKSEVSTIADSFSKIVSDQIADSVTSKVSKTLADKLLNELDNKIEHVSSKTAERFTASALEKIKPQITAFSDNLAKSNKQYLQRFNANRDEVLEASETSNKLYLEREKTYQEHVSKEKVIVKRNWIVIFLIAWFGFTATAVGIAYAVKNASESTVNEALGYIKLKDALNNFGFHPENSDYCQSMLPKKQFELTAGPKVSSCFYLESPAYEYTVNSRNLMIFTK</sequence>
<dbReference type="Proteomes" id="UP000242351">
    <property type="component" value="Unassembled WGS sequence"/>
</dbReference>
<accession>A0A2H9UHM1</accession>
<evidence type="ECO:0000313" key="4">
    <source>
        <dbReference type="Proteomes" id="UP000242351"/>
    </source>
</evidence>
<evidence type="ECO:0000313" key="3">
    <source>
        <dbReference type="EMBL" id="PJI31203.1"/>
    </source>
</evidence>
<reference evidence="3 4" key="2">
    <citation type="submission" date="2017-12" db="EMBL/GenBank/DDBJ databases">
        <title>Revising the taxonomy of the Acinetobacter lwoffii group: the description of Acinetobacter pseudolwoffii sp. nov. and emended description of Acinetobacter lwoffii.</title>
        <authorList>
            <person name="Nemec A."/>
        </authorList>
    </citation>
    <scope>NUCLEOTIDE SEQUENCE [LARGE SCALE GENOMIC DNA]</scope>
    <source>
        <strain evidence="3 4">ANC 5347</strain>
    </source>
</reference>
<keyword evidence="2" id="KW-0812">Transmembrane</keyword>
<keyword evidence="2" id="KW-1133">Transmembrane helix</keyword>
<evidence type="ECO:0000256" key="2">
    <source>
        <dbReference type="SAM" id="Phobius"/>
    </source>
</evidence>
<name>A0A2H9UHM1_9GAMM</name>
<feature type="coiled-coil region" evidence="1">
    <location>
        <begin position="85"/>
        <end position="131"/>
    </location>
</feature>
<gene>
    <name evidence="3" type="ORF">CU320_15405</name>
</gene>
<dbReference type="EMBL" id="PGOZ01000040">
    <property type="protein sequence ID" value="PJI31203.1"/>
    <property type="molecule type" value="Genomic_DNA"/>
</dbReference>
<dbReference type="RefSeq" id="WP_100358272.1">
    <property type="nucleotide sequence ID" value="NZ_PGOZ01000040.1"/>
</dbReference>
<feature type="transmembrane region" description="Helical" evidence="2">
    <location>
        <begin position="274"/>
        <end position="296"/>
    </location>
</feature>
<proteinExistence type="predicted"/>
<protein>
    <submittedName>
        <fullName evidence="3">Uncharacterized protein</fullName>
    </submittedName>
</protein>
<dbReference type="AlphaFoldDB" id="A0A2H9UHM1"/>
<comment type="caution">
    <text evidence="3">The sequence shown here is derived from an EMBL/GenBank/DDBJ whole genome shotgun (WGS) entry which is preliminary data.</text>
</comment>
<keyword evidence="1" id="KW-0175">Coiled coil</keyword>
<organism evidence="3 4">
    <name type="scientific">Acinetobacter pseudolwoffii</name>
    <dbReference type="NCBI Taxonomy" id="2053287"/>
    <lineage>
        <taxon>Bacteria</taxon>
        <taxon>Pseudomonadati</taxon>
        <taxon>Pseudomonadota</taxon>
        <taxon>Gammaproteobacteria</taxon>
        <taxon>Moraxellales</taxon>
        <taxon>Moraxellaceae</taxon>
        <taxon>Acinetobacter</taxon>
    </lineage>
</organism>
<keyword evidence="2" id="KW-0472">Membrane</keyword>
<reference evidence="3 4" key="1">
    <citation type="submission" date="2017-11" db="EMBL/GenBank/DDBJ databases">
        <authorList>
            <person name="Han C.G."/>
        </authorList>
    </citation>
    <scope>NUCLEOTIDE SEQUENCE [LARGE SCALE GENOMIC DNA]</scope>
    <source>
        <strain evidence="3 4">ANC 5347</strain>
    </source>
</reference>
<evidence type="ECO:0000256" key="1">
    <source>
        <dbReference type="SAM" id="Coils"/>
    </source>
</evidence>